<reference evidence="1" key="1">
    <citation type="submission" date="2021-06" db="EMBL/GenBank/DDBJ databases">
        <authorList>
            <person name="Kallberg Y."/>
            <person name="Tangrot J."/>
            <person name="Rosling A."/>
        </authorList>
    </citation>
    <scope>NUCLEOTIDE SEQUENCE</scope>
    <source>
        <strain evidence="1">MA461A</strain>
    </source>
</reference>
<accession>A0ACA9SFN3</accession>
<keyword evidence="2" id="KW-1185">Reference proteome</keyword>
<protein>
    <submittedName>
        <fullName evidence="1">28023_t:CDS:1</fullName>
    </submittedName>
</protein>
<dbReference type="Proteomes" id="UP000789920">
    <property type="component" value="Unassembled WGS sequence"/>
</dbReference>
<evidence type="ECO:0000313" key="1">
    <source>
        <dbReference type="EMBL" id="CAG8838001.1"/>
    </source>
</evidence>
<proteinExistence type="predicted"/>
<comment type="caution">
    <text evidence="1">The sequence shown here is derived from an EMBL/GenBank/DDBJ whole genome shotgun (WGS) entry which is preliminary data.</text>
</comment>
<sequence length="190" mass="21484">CVLARELIHGIPNINILVLEAGGPDAHSNGLINLPCTWFKTFQVGDNDWGYVTQEQKVRSRVNPTKEILRKGFFYPRGKGWGGSSSVNALIYVRGQAKGFNNWAAQGPEYKIWDWDHCLEAFKATENNSRNKPDEKFKQFHGFNGLLHVQDFHNGFYDVMPGFIDAAKSLGIPYNEDFNGERQNGVGTYQ</sequence>
<feature type="non-terminal residue" evidence="1">
    <location>
        <position position="1"/>
    </location>
</feature>
<evidence type="ECO:0000313" key="2">
    <source>
        <dbReference type="Proteomes" id="UP000789920"/>
    </source>
</evidence>
<name>A0ACA9SFN3_9GLOM</name>
<organism evidence="1 2">
    <name type="scientific">Racocetra persica</name>
    <dbReference type="NCBI Taxonomy" id="160502"/>
    <lineage>
        <taxon>Eukaryota</taxon>
        <taxon>Fungi</taxon>
        <taxon>Fungi incertae sedis</taxon>
        <taxon>Mucoromycota</taxon>
        <taxon>Glomeromycotina</taxon>
        <taxon>Glomeromycetes</taxon>
        <taxon>Diversisporales</taxon>
        <taxon>Gigasporaceae</taxon>
        <taxon>Racocetra</taxon>
    </lineage>
</organism>
<dbReference type="EMBL" id="CAJVQC010119199">
    <property type="protein sequence ID" value="CAG8838001.1"/>
    <property type="molecule type" value="Genomic_DNA"/>
</dbReference>
<feature type="non-terminal residue" evidence="1">
    <location>
        <position position="190"/>
    </location>
</feature>
<gene>
    <name evidence="1" type="ORF">RPERSI_LOCUS30510</name>
</gene>